<dbReference type="Gene3D" id="3.20.20.190">
    <property type="entry name" value="Phosphatidylinositol (PI) phosphodiesterase"/>
    <property type="match status" value="1"/>
</dbReference>
<dbReference type="PANTHER" id="PTHR43620:SF7">
    <property type="entry name" value="GLYCEROPHOSPHODIESTER PHOSPHODIESTERASE GDPD5-RELATED"/>
    <property type="match status" value="1"/>
</dbReference>
<dbReference type="SUPFAM" id="SSF51695">
    <property type="entry name" value="PLC-like phosphodiesterases"/>
    <property type="match status" value="1"/>
</dbReference>
<reference evidence="8 9" key="1">
    <citation type="submission" date="2018-08" db="EMBL/GenBank/DDBJ databases">
        <title>Genomic Encyclopedia of Type Strains, Phase III (KMG-III): the genomes of soil and plant-associated and newly described type strains.</title>
        <authorList>
            <person name="Whitman W."/>
        </authorList>
    </citation>
    <scope>NUCLEOTIDE SEQUENCE [LARGE SCALE GENOMIC DNA]</scope>
    <source>
        <strain evidence="8 9">325-5</strain>
    </source>
</reference>
<evidence type="ECO:0000259" key="7">
    <source>
        <dbReference type="PROSITE" id="PS51704"/>
    </source>
</evidence>
<evidence type="ECO:0000256" key="5">
    <source>
        <dbReference type="ARBA" id="ARBA00022801"/>
    </source>
</evidence>
<evidence type="ECO:0000256" key="4">
    <source>
        <dbReference type="ARBA" id="ARBA00022798"/>
    </source>
</evidence>
<dbReference type="Proteomes" id="UP000256429">
    <property type="component" value="Unassembled WGS sequence"/>
</dbReference>
<evidence type="ECO:0000256" key="1">
    <source>
        <dbReference type="ARBA" id="ARBA00007277"/>
    </source>
</evidence>
<dbReference type="InterPro" id="IPR030395">
    <property type="entry name" value="GP_PDE_dom"/>
</dbReference>
<dbReference type="NCBIfam" id="NF008354">
    <property type="entry name" value="PRK11143.1"/>
    <property type="match status" value="1"/>
</dbReference>
<evidence type="ECO:0000313" key="8">
    <source>
        <dbReference type="EMBL" id="REE83761.1"/>
    </source>
</evidence>
<keyword evidence="3" id="KW-0732">Signal</keyword>
<evidence type="ECO:0000256" key="2">
    <source>
        <dbReference type="ARBA" id="ARBA00012247"/>
    </source>
</evidence>
<feature type="domain" description="GP-PDE" evidence="7">
    <location>
        <begin position="32"/>
        <end position="327"/>
    </location>
</feature>
<dbReference type="RefSeq" id="WP_115878756.1">
    <property type="nucleotide sequence ID" value="NZ_QTTQ01000009.1"/>
</dbReference>
<accession>A0A3D9S0U1</accession>
<dbReference type="EMBL" id="QTTQ01000009">
    <property type="protein sequence ID" value="REE83761.1"/>
    <property type="molecule type" value="Genomic_DNA"/>
</dbReference>
<keyword evidence="9" id="KW-1185">Reference proteome</keyword>
<dbReference type="Pfam" id="PF03009">
    <property type="entry name" value="GDPD"/>
    <property type="match status" value="1"/>
</dbReference>
<dbReference type="AlphaFoldDB" id="A0A3D9S0U1"/>
<comment type="catalytic activity">
    <reaction evidence="6">
        <text>a sn-glycero-3-phosphodiester + H2O = an alcohol + sn-glycerol 3-phosphate + H(+)</text>
        <dbReference type="Rhea" id="RHEA:12969"/>
        <dbReference type="ChEBI" id="CHEBI:15377"/>
        <dbReference type="ChEBI" id="CHEBI:15378"/>
        <dbReference type="ChEBI" id="CHEBI:30879"/>
        <dbReference type="ChEBI" id="CHEBI:57597"/>
        <dbReference type="ChEBI" id="CHEBI:83408"/>
        <dbReference type="EC" id="3.1.4.46"/>
    </reaction>
</comment>
<dbReference type="EC" id="3.1.4.46" evidence="2"/>
<evidence type="ECO:0000256" key="6">
    <source>
        <dbReference type="ARBA" id="ARBA00047512"/>
    </source>
</evidence>
<comment type="similarity">
    <text evidence="1">Belongs to the glycerophosphoryl diester phosphodiesterase family.</text>
</comment>
<comment type="caution">
    <text evidence="8">The sequence shown here is derived from an EMBL/GenBank/DDBJ whole genome shotgun (WGS) entry which is preliminary data.</text>
</comment>
<dbReference type="GO" id="GO:0006629">
    <property type="term" value="P:lipid metabolic process"/>
    <property type="evidence" value="ECO:0007669"/>
    <property type="project" value="InterPro"/>
</dbReference>
<name>A0A3D9S0U1_9FLAO</name>
<dbReference type="GO" id="GO:0042597">
    <property type="term" value="C:periplasmic space"/>
    <property type="evidence" value="ECO:0007669"/>
    <property type="project" value="TreeGrafter"/>
</dbReference>
<organism evidence="8 9">
    <name type="scientific">Lutibacter oceani</name>
    <dbReference type="NCBI Taxonomy" id="1853311"/>
    <lineage>
        <taxon>Bacteria</taxon>
        <taxon>Pseudomonadati</taxon>
        <taxon>Bacteroidota</taxon>
        <taxon>Flavobacteriia</taxon>
        <taxon>Flavobacteriales</taxon>
        <taxon>Flavobacteriaceae</taxon>
        <taxon>Lutibacter</taxon>
    </lineage>
</organism>
<dbReference type="GO" id="GO:0008889">
    <property type="term" value="F:glycerophosphodiester phosphodiesterase activity"/>
    <property type="evidence" value="ECO:0007669"/>
    <property type="project" value="UniProtKB-EC"/>
</dbReference>
<gene>
    <name evidence="8" type="ORF">BX611_1056</name>
</gene>
<keyword evidence="5" id="KW-0378">Hydrolase</keyword>
<dbReference type="GO" id="GO:0006071">
    <property type="term" value="P:glycerol metabolic process"/>
    <property type="evidence" value="ECO:0007669"/>
    <property type="project" value="UniProtKB-KW"/>
</dbReference>
<dbReference type="InterPro" id="IPR017946">
    <property type="entry name" value="PLC-like_Pdiesterase_TIM-brl"/>
</dbReference>
<proteinExistence type="inferred from homology"/>
<keyword evidence="4" id="KW-0319">Glycerol metabolism</keyword>
<evidence type="ECO:0000313" key="9">
    <source>
        <dbReference type="Proteomes" id="UP000256429"/>
    </source>
</evidence>
<dbReference type="PROSITE" id="PS51257">
    <property type="entry name" value="PROKAR_LIPOPROTEIN"/>
    <property type="match status" value="1"/>
</dbReference>
<evidence type="ECO:0000256" key="3">
    <source>
        <dbReference type="ARBA" id="ARBA00022729"/>
    </source>
</evidence>
<dbReference type="OrthoDB" id="384721at2"/>
<sequence>MNRVLVLLLFISLLGCEYKNSPSKSMSVKAKKTVIAHRGASGYLPEHTLASKAMAYAMGADYLEQDIVLSADNVPIVIHDIHLETVTNVAEKFPEKKRIDGKFYVIDFAFEELKQLNVLERFNPETKKAVYPLRFPENKSSFRLHSLQEEIELIQGLNKSTGKNIGIYPEIKEPNFHKNEGKDISKIVLEILSNYGYTTKNDNCILQCFNAEELKRIRQELKSELFLLQLIEFGEDEKRIEEFSEYADGIGPWYKQIIKGKDNKGKWLISDLVKQAHKNKLIVHAYTFRADQLGEFKSFEEILQVALFDAEIDGVFTDFPDKVVNYINKKIKQ</sequence>
<dbReference type="PROSITE" id="PS51704">
    <property type="entry name" value="GP_PDE"/>
    <property type="match status" value="1"/>
</dbReference>
<dbReference type="PANTHER" id="PTHR43620">
    <property type="entry name" value="GLYCEROPHOSPHORYL DIESTER PHOSPHODIESTERASE"/>
    <property type="match status" value="1"/>
</dbReference>
<protein>
    <recommendedName>
        <fullName evidence="2">glycerophosphodiester phosphodiesterase</fullName>
        <ecNumber evidence="2">3.1.4.46</ecNumber>
    </recommendedName>
</protein>